<dbReference type="PANTHER" id="PTHR42923:SF46">
    <property type="entry name" value="AMINE OXIDASE"/>
    <property type="match status" value="1"/>
</dbReference>
<dbReference type="InterPro" id="IPR002937">
    <property type="entry name" value="Amino_oxidase"/>
</dbReference>
<dbReference type="RefSeq" id="WP_181656718.1">
    <property type="nucleotide sequence ID" value="NZ_JACEHE010000003.1"/>
</dbReference>
<feature type="domain" description="Amine oxidase" evidence="1">
    <location>
        <begin position="53"/>
        <end position="550"/>
    </location>
</feature>
<evidence type="ECO:0000313" key="3">
    <source>
        <dbReference type="Proteomes" id="UP000545761"/>
    </source>
</evidence>
<protein>
    <submittedName>
        <fullName evidence="2">FAD-dependent oxidoreductase</fullName>
    </submittedName>
</protein>
<dbReference type="PANTHER" id="PTHR42923">
    <property type="entry name" value="PROTOPORPHYRINOGEN OXIDASE"/>
    <property type="match status" value="1"/>
</dbReference>
<dbReference type="PROSITE" id="PS51318">
    <property type="entry name" value="TAT"/>
    <property type="match status" value="1"/>
</dbReference>
<accession>A0A7W0DK17</accession>
<sequence>MTSSSGEDTMPGRRQVLGWGGSLAAAGALGLRPAKATAAQRTRTRVAVLGGGIGGLTAAHELAERGFDVTVYDRRAEWGGKARSLPVTGTATGGRRDLPGEHGHRGFFGFYSNLPDTMRRIPFGDRTHGVWDNLVTVPYFAFNRDNGKGDLYLPTIPPDRRTLDPATLPLVIEGLLRTMPQLLPHECALLGRKLAILMTSCDERQFGQWEHTGWLDFIESEGKSDFYQVMWGGSAKVIQALRPETASTRTCGQGISKILYSMLGMGPDGPFDRILDGPTSERFIDPWVRHLTSLGVRFVTGHLVESLELGSDGRITAAHARTAAGPARIDADWYVAALPVDRVRQLWSPEIRAADPQLARMDRLRTTWCQGIMYYLKETFRGPIAHLSLMDSPWALCPVGQSRFWSEPFTETWGDGVAAESLSVVISDWDTPGPLYGRPAKECTPKEISEEVWAQMKAGLEDDGDVVLPDGIVHSWFLDPAVTRTAGGRLENDDTYFLNDVSSWELRSEAVTAIPNLFLAGDHVRAHSNLDFTTMETANETGRRAANGVLEAAGADGADEVRLFGGAEPPGFAELKAADRIRYRLGLPHVLDL</sequence>
<dbReference type="PRINTS" id="PR00419">
    <property type="entry name" value="ADXRDTASE"/>
</dbReference>
<organism evidence="2 3">
    <name type="scientific">Streptomyces himalayensis subsp. himalayensis</name>
    <dbReference type="NCBI Taxonomy" id="2756131"/>
    <lineage>
        <taxon>Bacteria</taxon>
        <taxon>Bacillati</taxon>
        <taxon>Actinomycetota</taxon>
        <taxon>Actinomycetes</taxon>
        <taxon>Kitasatosporales</taxon>
        <taxon>Streptomycetaceae</taxon>
        <taxon>Streptomyces</taxon>
        <taxon>Streptomyces himalayensis</taxon>
    </lineage>
</organism>
<dbReference type="Proteomes" id="UP000545761">
    <property type="component" value="Unassembled WGS sequence"/>
</dbReference>
<dbReference type="Pfam" id="PF01593">
    <property type="entry name" value="Amino_oxidase"/>
    <property type="match status" value="1"/>
</dbReference>
<dbReference type="AlphaFoldDB" id="A0A7W0DK17"/>
<dbReference type="EMBL" id="JACEHE010000003">
    <property type="protein sequence ID" value="MBA2945804.1"/>
    <property type="molecule type" value="Genomic_DNA"/>
</dbReference>
<dbReference type="Gene3D" id="3.50.50.60">
    <property type="entry name" value="FAD/NAD(P)-binding domain"/>
    <property type="match status" value="1"/>
</dbReference>
<dbReference type="SUPFAM" id="SSF51905">
    <property type="entry name" value="FAD/NAD(P)-binding domain"/>
    <property type="match status" value="1"/>
</dbReference>
<dbReference type="InterPro" id="IPR006311">
    <property type="entry name" value="TAT_signal"/>
</dbReference>
<dbReference type="GO" id="GO:0016491">
    <property type="term" value="F:oxidoreductase activity"/>
    <property type="evidence" value="ECO:0007669"/>
    <property type="project" value="InterPro"/>
</dbReference>
<gene>
    <name evidence="2" type="ORF">H1D24_08260</name>
</gene>
<reference evidence="2 3" key="1">
    <citation type="submission" date="2020-07" db="EMBL/GenBank/DDBJ databases">
        <title>Streptomyces isolated from Indian soil.</title>
        <authorList>
            <person name="Mandal S."/>
            <person name="Maiti P.K."/>
        </authorList>
    </citation>
    <scope>NUCLEOTIDE SEQUENCE [LARGE SCALE GENOMIC DNA]</scope>
    <source>
        <strain evidence="2 3">PSKA28</strain>
    </source>
</reference>
<comment type="caution">
    <text evidence="2">The sequence shown here is derived from an EMBL/GenBank/DDBJ whole genome shotgun (WGS) entry which is preliminary data.</text>
</comment>
<dbReference type="InterPro" id="IPR050464">
    <property type="entry name" value="Zeta_carotene_desat/Oxidored"/>
</dbReference>
<evidence type="ECO:0000313" key="2">
    <source>
        <dbReference type="EMBL" id="MBA2945804.1"/>
    </source>
</evidence>
<dbReference type="InterPro" id="IPR036188">
    <property type="entry name" value="FAD/NAD-bd_sf"/>
</dbReference>
<name>A0A7W0DK17_9ACTN</name>
<proteinExistence type="predicted"/>
<evidence type="ECO:0000259" key="1">
    <source>
        <dbReference type="Pfam" id="PF01593"/>
    </source>
</evidence>